<feature type="domain" description="RNA polymerase sigma factor 70 region 4 type 2" evidence="6">
    <location>
        <begin position="99"/>
        <end position="151"/>
    </location>
</feature>
<dbReference type="GO" id="GO:0016987">
    <property type="term" value="F:sigma factor activity"/>
    <property type="evidence" value="ECO:0007669"/>
    <property type="project" value="UniProtKB-KW"/>
</dbReference>
<dbReference type="RefSeq" id="WP_353474558.1">
    <property type="nucleotide sequence ID" value="NZ_CP123385.1"/>
</dbReference>
<comment type="similarity">
    <text evidence="1">Belongs to the sigma-70 factor family. ECF subfamily.</text>
</comment>
<name>A0AAU8AL83_9RHOB</name>
<dbReference type="InterPro" id="IPR013325">
    <property type="entry name" value="RNA_pol_sigma_r2"/>
</dbReference>
<dbReference type="InterPro" id="IPR039425">
    <property type="entry name" value="RNA_pol_sigma-70-like"/>
</dbReference>
<dbReference type="PANTHER" id="PTHR43133:SF25">
    <property type="entry name" value="RNA POLYMERASE SIGMA FACTOR RFAY-RELATED"/>
    <property type="match status" value="1"/>
</dbReference>
<dbReference type="InterPro" id="IPR014284">
    <property type="entry name" value="RNA_pol_sigma-70_dom"/>
</dbReference>
<accession>A0AAU8AL83</accession>
<dbReference type="Gene3D" id="1.10.1740.10">
    <property type="match status" value="1"/>
</dbReference>
<dbReference type="EMBL" id="CP123385">
    <property type="protein sequence ID" value="XCC95692.1"/>
    <property type="molecule type" value="Genomic_DNA"/>
</dbReference>
<dbReference type="SUPFAM" id="SSF88659">
    <property type="entry name" value="Sigma3 and sigma4 domains of RNA polymerase sigma factors"/>
    <property type="match status" value="1"/>
</dbReference>
<gene>
    <name evidence="8" type="ORF">PVT71_21670</name>
</gene>
<evidence type="ECO:0000259" key="6">
    <source>
        <dbReference type="Pfam" id="PF08281"/>
    </source>
</evidence>
<dbReference type="GO" id="GO:0006352">
    <property type="term" value="P:DNA-templated transcription initiation"/>
    <property type="evidence" value="ECO:0007669"/>
    <property type="project" value="InterPro"/>
</dbReference>
<dbReference type="Gene3D" id="1.10.10.10">
    <property type="entry name" value="Winged helix-like DNA-binding domain superfamily/Winged helix DNA-binding domain"/>
    <property type="match status" value="1"/>
</dbReference>
<protein>
    <submittedName>
        <fullName evidence="8">Sigma-70 family RNA polymerase sigma factor</fullName>
    </submittedName>
</protein>
<evidence type="ECO:0000256" key="1">
    <source>
        <dbReference type="ARBA" id="ARBA00010641"/>
    </source>
</evidence>
<dbReference type="GO" id="GO:0003677">
    <property type="term" value="F:DNA binding"/>
    <property type="evidence" value="ECO:0007669"/>
    <property type="project" value="InterPro"/>
</dbReference>
<dbReference type="SUPFAM" id="SSF88946">
    <property type="entry name" value="Sigma2 domain of RNA polymerase sigma factors"/>
    <property type="match status" value="1"/>
</dbReference>
<proteinExistence type="inferred from homology"/>
<evidence type="ECO:0000256" key="5">
    <source>
        <dbReference type="SAM" id="MobiDB-lite"/>
    </source>
</evidence>
<dbReference type="NCBIfam" id="TIGR02937">
    <property type="entry name" value="sigma70-ECF"/>
    <property type="match status" value="1"/>
</dbReference>
<keyword evidence="2" id="KW-0805">Transcription regulation</keyword>
<evidence type="ECO:0000256" key="3">
    <source>
        <dbReference type="ARBA" id="ARBA00023082"/>
    </source>
</evidence>
<dbReference type="InterPro" id="IPR053866">
    <property type="entry name" value="PhyR_sigma2"/>
</dbReference>
<feature type="region of interest" description="Disordered" evidence="5">
    <location>
        <begin position="151"/>
        <end position="170"/>
    </location>
</feature>
<dbReference type="PANTHER" id="PTHR43133">
    <property type="entry name" value="RNA POLYMERASE ECF-TYPE SIGMA FACTO"/>
    <property type="match status" value="1"/>
</dbReference>
<keyword evidence="3" id="KW-0731">Sigma factor</keyword>
<sequence length="170" mass="18831">MTLLDEIETAIPALRRYAHALVRDRDGAEDLVQDCLERAVARRQFWRGEGEVRAWLFRILLNRFRDGVRSTRGRAQLVPLETVPDPAQPAPQEAQMALREVHAAMARLPEEQRAALLLVAVEGMSLAEAARVLSVPEGTVASRIARARAALRSMTGRPAGRTTRTEGSQT</sequence>
<dbReference type="Pfam" id="PF22029">
    <property type="entry name" value="PhyR_sigma2"/>
    <property type="match status" value="1"/>
</dbReference>
<dbReference type="InterPro" id="IPR036388">
    <property type="entry name" value="WH-like_DNA-bd_sf"/>
</dbReference>
<dbReference type="AlphaFoldDB" id="A0AAU8AL83"/>
<dbReference type="InterPro" id="IPR013249">
    <property type="entry name" value="RNA_pol_sigma70_r4_t2"/>
</dbReference>
<evidence type="ECO:0000256" key="2">
    <source>
        <dbReference type="ARBA" id="ARBA00023015"/>
    </source>
</evidence>
<evidence type="ECO:0000256" key="4">
    <source>
        <dbReference type="ARBA" id="ARBA00023163"/>
    </source>
</evidence>
<evidence type="ECO:0000259" key="7">
    <source>
        <dbReference type="Pfam" id="PF22029"/>
    </source>
</evidence>
<dbReference type="InterPro" id="IPR013324">
    <property type="entry name" value="RNA_pol_sigma_r3/r4-like"/>
</dbReference>
<reference evidence="8" key="1">
    <citation type="submission" date="2023-02" db="EMBL/GenBank/DDBJ databases">
        <title>Description and genomic characterization of Salipiger bruguierae sp. nov., isolated from the sediment of mangrove plant Bruguiera sexangula.</title>
        <authorList>
            <person name="Long M."/>
        </authorList>
    </citation>
    <scope>NUCLEOTIDE SEQUENCE</scope>
    <source>
        <strain evidence="8">H15</strain>
    </source>
</reference>
<keyword evidence="4" id="KW-0804">Transcription</keyword>
<dbReference type="Pfam" id="PF08281">
    <property type="entry name" value="Sigma70_r4_2"/>
    <property type="match status" value="1"/>
</dbReference>
<organism evidence="8">
    <name type="scientific">Alloyangia sp. H15</name>
    <dbReference type="NCBI Taxonomy" id="3029062"/>
    <lineage>
        <taxon>Bacteria</taxon>
        <taxon>Pseudomonadati</taxon>
        <taxon>Pseudomonadota</taxon>
        <taxon>Alphaproteobacteria</taxon>
        <taxon>Rhodobacterales</taxon>
        <taxon>Roseobacteraceae</taxon>
        <taxon>Alloyangia</taxon>
    </lineage>
</organism>
<evidence type="ECO:0000313" key="8">
    <source>
        <dbReference type="EMBL" id="XCC95692.1"/>
    </source>
</evidence>
<feature type="domain" description="PhyR sigma2" evidence="7">
    <location>
        <begin position="7"/>
        <end position="60"/>
    </location>
</feature>